<feature type="non-terminal residue" evidence="1">
    <location>
        <position position="1"/>
    </location>
</feature>
<keyword evidence="2" id="KW-1185">Reference proteome</keyword>
<organism evidence="1 2">
    <name type="scientific">Candidatus Afipia apatlaquensis</name>
    <dbReference type="NCBI Taxonomy" id="2712852"/>
    <lineage>
        <taxon>Bacteria</taxon>
        <taxon>Pseudomonadati</taxon>
        <taxon>Pseudomonadota</taxon>
        <taxon>Alphaproteobacteria</taxon>
        <taxon>Hyphomicrobiales</taxon>
        <taxon>Nitrobacteraceae</taxon>
        <taxon>Afipia</taxon>
    </lineage>
</organism>
<gene>
    <name evidence="1" type="ORF">G4V63_04890</name>
</gene>
<proteinExistence type="predicted"/>
<protein>
    <submittedName>
        <fullName evidence="1">Uncharacterized protein</fullName>
    </submittedName>
</protein>
<evidence type="ECO:0000313" key="2">
    <source>
        <dbReference type="Proteomes" id="UP000480266"/>
    </source>
</evidence>
<dbReference type="AlphaFoldDB" id="A0A7C9RDM6"/>
<evidence type="ECO:0000313" key="1">
    <source>
        <dbReference type="EMBL" id="NGX94578.1"/>
    </source>
</evidence>
<dbReference type="Proteomes" id="UP000480266">
    <property type="component" value="Unassembled WGS sequence"/>
</dbReference>
<sequence length="151" mass="16924">SRMRTTPKQTGLSILSVSADTFCVDPGRVNEIWPHVRGWLQAATEKCGDWTIDAIHDAVLSKEMLLWVRWDGTALRAATVTELMIVPRGKVCQIVVCGGEKVGSWQDAIAPLEKYASEQGCVAMRIHGRVAWTKIFPDYDLEWVALEKRLN</sequence>
<dbReference type="EMBL" id="JAAMRR010000250">
    <property type="protein sequence ID" value="NGX94578.1"/>
    <property type="molecule type" value="Genomic_DNA"/>
</dbReference>
<reference evidence="1" key="1">
    <citation type="submission" date="2020-02" db="EMBL/GenBank/DDBJ databases">
        <title>Draft genome sequence of Candidatus Afipia apatlaquensis IBT-C3, a potential strain for decolorization of textile dyes.</title>
        <authorList>
            <person name="Sanchez-Reyes A."/>
            <person name="Breton-Deval L."/>
            <person name="Mangelson H."/>
            <person name="Sanchez-Flores A."/>
        </authorList>
    </citation>
    <scope>NUCLEOTIDE SEQUENCE [LARGE SCALE GENOMIC DNA]</scope>
    <source>
        <strain evidence="1">IBT-C3</strain>
    </source>
</reference>
<comment type="caution">
    <text evidence="1">The sequence shown here is derived from an EMBL/GenBank/DDBJ whole genome shotgun (WGS) entry which is preliminary data.</text>
</comment>
<accession>A0A7C9RDM6</accession>
<name>A0A7C9RDM6_9BRAD</name>